<evidence type="ECO:0000256" key="1">
    <source>
        <dbReference type="RuleBase" id="RU003936"/>
    </source>
</evidence>
<dbReference type="Proteomes" id="UP000198656">
    <property type="component" value="Unassembled WGS sequence"/>
</dbReference>
<dbReference type="InterPro" id="IPR017918">
    <property type="entry name" value="N-reg_PII_CS"/>
</dbReference>
<accession>A0A1G8H5S2</accession>
<name>A0A1G8H5S2_9FIRM</name>
<sequence>MKKIECIVRPQKLEAIQTSIRRFGIRGITITNVLGCGLQKGRTEVYRGYTITNNFFLRTKIEIVVTDDLVNQIVEVISKESYTGEIGDGKVFISNVESTLRILSGDSGKYAI</sequence>
<dbReference type="GO" id="GO:0005829">
    <property type="term" value="C:cytosol"/>
    <property type="evidence" value="ECO:0007669"/>
    <property type="project" value="TreeGrafter"/>
</dbReference>
<comment type="similarity">
    <text evidence="1">Belongs to the P(II) protein family.</text>
</comment>
<reference evidence="3" key="1">
    <citation type="submission" date="2016-10" db="EMBL/GenBank/DDBJ databases">
        <authorList>
            <person name="Varghese N."/>
            <person name="Submissions S."/>
        </authorList>
    </citation>
    <scope>NUCLEOTIDE SEQUENCE [LARGE SCALE GENOMIC DNA]</scope>
    <source>
        <strain evidence="3">DSM 8344</strain>
    </source>
</reference>
<dbReference type="PROSITE" id="PS51343">
    <property type="entry name" value="PII_GLNB_DOM"/>
    <property type="match status" value="1"/>
</dbReference>
<evidence type="ECO:0000313" key="2">
    <source>
        <dbReference type="EMBL" id="SDI01975.1"/>
    </source>
</evidence>
<dbReference type="RefSeq" id="WP_092334996.1">
    <property type="nucleotide sequence ID" value="NZ_FNCP01000024.1"/>
</dbReference>
<dbReference type="GO" id="GO:0030234">
    <property type="term" value="F:enzyme regulator activity"/>
    <property type="evidence" value="ECO:0007669"/>
    <property type="project" value="InterPro"/>
</dbReference>
<organism evidence="2 3">
    <name type="scientific">Desulfosporosinus hippei DSM 8344</name>
    <dbReference type="NCBI Taxonomy" id="1121419"/>
    <lineage>
        <taxon>Bacteria</taxon>
        <taxon>Bacillati</taxon>
        <taxon>Bacillota</taxon>
        <taxon>Clostridia</taxon>
        <taxon>Eubacteriales</taxon>
        <taxon>Desulfitobacteriaceae</taxon>
        <taxon>Desulfosporosinus</taxon>
    </lineage>
</organism>
<dbReference type="GO" id="GO:0006808">
    <property type="term" value="P:regulation of nitrogen utilization"/>
    <property type="evidence" value="ECO:0007669"/>
    <property type="project" value="InterPro"/>
</dbReference>
<dbReference type="InterPro" id="IPR002187">
    <property type="entry name" value="N-reg_PII"/>
</dbReference>
<gene>
    <name evidence="2" type="ORF">SAMN05443529_12462</name>
</gene>
<protein>
    <submittedName>
        <fullName evidence="2">Nitrogen regulatory protein P-II family</fullName>
    </submittedName>
</protein>
<dbReference type="SUPFAM" id="SSF54913">
    <property type="entry name" value="GlnB-like"/>
    <property type="match status" value="1"/>
</dbReference>
<dbReference type="InterPro" id="IPR011322">
    <property type="entry name" value="N-reg_PII-like_a/b"/>
</dbReference>
<proteinExistence type="inferred from homology"/>
<dbReference type="EMBL" id="FNCP01000024">
    <property type="protein sequence ID" value="SDI01975.1"/>
    <property type="molecule type" value="Genomic_DNA"/>
</dbReference>
<dbReference type="PRINTS" id="PR00340">
    <property type="entry name" value="PIIGLNB"/>
</dbReference>
<dbReference type="GO" id="GO:0005524">
    <property type="term" value="F:ATP binding"/>
    <property type="evidence" value="ECO:0007669"/>
    <property type="project" value="TreeGrafter"/>
</dbReference>
<dbReference type="OrthoDB" id="9802729at2"/>
<keyword evidence="3" id="KW-1185">Reference proteome</keyword>
<dbReference type="InterPro" id="IPR015867">
    <property type="entry name" value="N-reg_PII/ATP_PRibTrfase_C"/>
</dbReference>
<dbReference type="AlphaFoldDB" id="A0A1G8H5S2"/>
<dbReference type="PANTHER" id="PTHR30115">
    <property type="entry name" value="NITROGEN REGULATORY PROTEIN P-II"/>
    <property type="match status" value="1"/>
</dbReference>
<dbReference type="STRING" id="1121419.SAMN05443529_12462"/>
<dbReference type="PANTHER" id="PTHR30115:SF11">
    <property type="entry name" value="NITROGEN REGULATORY PROTEIN P-II HOMOLOG"/>
    <property type="match status" value="1"/>
</dbReference>
<dbReference type="SMART" id="SM00938">
    <property type="entry name" value="P-II"/>
    <property type="match status" value="1"/>
</dbReference>
<dbReference type="Pfam" id="PF00543">
    <property type="entry name" value="P-II"/>
    <property type="match status" value="1"/>
</dbReference>
<dbReference type="PROSITE" id="PS00638">
    <property type="entry name" value="PII_GLNB_CTER"/>
    <property type="match status" value="1"/>
</dbReference>
<evidence type="ECO:0000313" key="3">
    <source>
        <dbReference type="Proteomes" id="UP000198656"/>
    </source>
</evidence>
<dbReference type="Gene3D" id="3.30.70.120">
    <property type="match status" value="1"/>
</dbReference>